<gene>
    <name evidence="1" type="ORF">Q5Y73_07810</name>
</gene>
<accession>A0ABT9IXD5</accession>
<evidence type="ECO:0000313" key="2">
    <source>
        <dbReference type="Proteomes" id="UP001231941"/>
    </source>
</evidence>
<keyword evidence="2" id="KW-1185">Reference proteome</keyword>
<evidence type="ECO:0008006" key="3">
    <source>
        <dbReference type="Google" id="ProtNLM"/>
    </source>
</evidence>
<dbReference type="EMBL" id="JAVAMP010000002">
    <property type="protein sequence ID" value="MDP5274006.1"/>
    <property type="molecule type" value="Genomic_DNA"/>
</dbReference>
<dbReference type="RefSeq" id="WP_305991297.1">
    <property type="nucleotide sequence ID" value="NZ_JAVAMP010000002.1"/>
</dbReference>
<comment type="caution">
    <text evidence="1">The sequence shown here is derived from an EMBL/GenBank/DDBJ whole genome shotgun (WGS) entry which is preliminary data.</text>
</comment>
<organism evidence="1 2">
    <name type="scientific">Chengkuizengella axinellae</name>
    <dbReference type="NCBI Taxonomy" id="3064388"/>
    <lineage>
        <taxon>Bacteria</taxon>
        <taxon>Bacillati</taxon>
        <taxon>Bacillota</taxon>
        <taxon>Bacilli</taxon>
        <taxon>Bacillales</taxon>
        <taxon>Paenibacillaceae</taxon>
        <taxon>Chengkuizengella</taxon>
    </lineage>
</organism>
<reference evidence="1 2" key="1">
    <citation type="submission" date="2023-08" db="EMBL/GenBank/DDBJ databases">
        <authorList>
            <person name="Park J.-S."/>
        </authorList>
    </citation>
    <scope>NUCLEOTIDE SEQUENCE [LARGE SCALE GENOMIC DNA]</scope>
    <source>
        <strain evidence="1 2">2205SS18-9</strain>
    </source>
</reference>
<dbReference type="Proteomes" id="UP001231941">
    <property type="component" value="Unassembled WGS sequence"/>
</dbReference>
<proteinExistence type="predicted"/>
<sequence>MDFVNGKIGRDYAIKFPNLSYRDAFEESLKISQDDKVEIIELVTNINQVNSDVENLAYLYNKDAIGYEPVASFGLEPFVDVLYAAEIALDKYNIPSSELNKYELATLAIVVTYYEAGNENSDDAPSPMAVSRGDGNNAALWSFNDYSTSNPYVRAHWNPGIGLWQIDDFSWAGESATHERINTETSATIAVDRLAANWYKVDGTFDYNREYAWKDWYGCKNTTWAINLPRCENLFDDLYNENQINISLDPTVSRTGGMISDSSCKVGETINYYESVPCYYVDMENIEGSTVGYTNDNGGGNQNPKPLPFYNFTLSYYEYRSWLKYETGYNIDIDAIRILGENSREGLEWRDDSLFLSR</sequence>
<evidence type="ECO:0000313" key="1">
    <source>
        <dbReference type="EMBL" id="MDP5274006.1"/>
    </source>
</evidence>
<protein>
    <recommendedName>
        <fullName evidence="3">Transglycosylase SLT domain-containing protein</fullName>
    </recommendedName>
</protein>
<name>A0ABT9IXD5_9BACL</name>